<dbReference type="InterPro" id="IPR027235">
    <property type="entry name" value="PFD2"/>
</dbReference>
<evidence type="ECO:0000313" key="5">
    <source>
        <dbReference type="Proteomes" id="UP000076078"/>
    </source>
</evidence>
<gene>
    <name evidence="4" type="ORF">DLAC_07054</name>
</gene>
<dbReference type="Gene3D" id="1.10.287.370">
    <property type="match status" value="1"/>
</dbReference>
<keyword evidence="5" id="KW-1185">Reference proteome</keyword>
<dbReference type="Proteomes" id="UP000076078">
    <property type="component" value="Unassembled WGS sequence"/>
</dbReference>
<dbReference type="CDD" id="cd23163">
    <property type="entry name" value="Prefoldin_2"/>
    <property type="match status" value="1"/>
</dbReference>
<dbReference type="OMA" id="CFKMIGG"/>
<dbReference type="OrthoDB" id="29646at2759"/>
<accession>A0A151ZE25</accession>
<dbReference type="InterPro" id="IPR009053">
    <property type="entry name" value="Prefoldin"/>
</dbReference>
<name>A0A151ZE25_TIELA</name>
<reference evidence="4 5" key="1">
    <citation type="submission" date="2015-12" db="EMBL/GenBank/DDBJ databases">
        <title>Dictyostelia acquired genes for synthesis and detection of signals that induce cell-type specialization by lateral gene transfer from prokaryotes.</title>
        <authorList>
            <person name="Gloeckner G."/>
            <person name="Schaap P."/>
        </authorList>
    </citation>
    <scope>NUCLEOTIDE SEQUENCE [LARGE SCALE GENOMIC DNA]</scope>
    <source>
        <strain evidence="4 5">TK</strain>
    </source>
</reference>
<dbReference type="Pfam" id="PF01920">
    <property type="entry name" value="Prefoldin_2"/>
    <property type="match status" value="1"/>
</dbReference>
<protein>
    <submittedName>
        <fullName evidence="4">Prefoldin beta-like domain containing protein</fullName>
    </submittedName>
</protein>
<comment type="similarity">
    <text evidence="1">Belongs to the prefoldin subunit beta family.</text>
</comment>
<keyword evidence="3" id="KW-0175">Coiled coil</keyword>
<proteinExistence type="inferred from homology"/>
<sequence length="126" mass="14197">MATKIGPQPPPPQTPLVTEEQIVNAFKELKQQQSQIMTKISEFDNDVGEYNLVINAITGLEPTRKCFRMVGGVLVERTVGDVLPTIQQNKDGIEGIIKKLEEQLNSKTKEINDFAQKYKIKIQNTQ</sequence>
<dbReference type="FunCoup" id="A0A151ZE25">
    <property type="interactions" value="509"/>
</dbReference>
<dbReference type="GO" id="GO:0006457">
    <property type="term" value="P:protein folding"/>
    <property type="evidence" value="ECO:0007669"/>
    <property type="project" value="InterPro"/>
</dbReference>
<feature type="coiled-coil region" evidence="3">
    <location>
        <begin position="90"/>
        <end position="117"/>
    </location>
</feature>
<dbReference type="InterPro" id="IPR002777">
    <property type="entry name" value="PFD_beta-like"/>
</dbReference>
<dbReference type="PANTHER" id="PTHR13303">
    <property type="entry name" value="PREFOLDIN SUBUNIT 2"/>
    <property type="match status" value="1"/>
</dbReference>
<evidence type="ECO:0000256" key="3">
    <source>
        <dbReference type="SAM" id="Coils"/>
    </source>
</evidence>
<dbReference type="GO" id="GO:0016272">
    <property type="term" value="C:prefoldin complex"/>
    <property type="evidence" value="ECO:0007669"/>
    <property type="project" value="InterPro"/>
</dbReference>
<dbReference type="AlphaFoldDB" id="A0A151ZE25"/>
<dbReference type="InParanoid" id="A0A151ZE25"/>
<comment type="caution">
    <text evidence="4">The sequence shown here is derived from an EMBL/GenBank/DDBJ whole genome shotgun (WGS) entry which is preliminary data.</text>
</comment>
<keyword evidence="2" id="KW-0143">Chaperone</keyword>
<dbReference type="GO" id="GO:0051082">
    <property type="term" value="F:unfolded protein binding"/>
    <property type="evidence" value="ECO:0007669"/>
    <property type="project" value="InterPro"/>
</dbReference>
<dbReference type="EMBL" id="LODT01000031">
    <property type="protein sequence ID" value="KYQ92208.1"/>
    <property type="molecule type" value="Genomic_DNA"/>
</dbReference>
<dbReference type="STRING" id="361077.A0A151ZE25"/>
<evidence type="ECO:0000256" key="1">
    <source>
        <dbReference type="ARBA" id="ARBA00008045"/>
    </source>
</evidence>
<dbReference type="SUPFAM" id="SSF46579">
    <property type="entry name" value="Prefoldin"/>
    <property type="match status" value="1"/>
</dbReference>
<organism evidence="4 5">
    <name type="scientific">Tieghemostelium lacteum</name>
    <name type="common">Slime mold</name>
    <name type="synonym">Dictyostelium lacteum</name>
    <dbReference type="NCBI Taxonomy" id="361077"/>
    <lineage>
        <taxon>Eukaryota</taxon>
        <taxon>Amoebozoa</taxon>
        <taxon>Evosea</taxon>
        <taxon>Eumycetozoa</taxon>
        <taxon>Dictyostelia</taxon>
        <taxon>Dictyosteliales</taxon>
        <taxon>Raperosteliaceae</taxon>
        <taxon>Tieghemostelium</taxon>
    </lineage>
</organism>
<evidence type="ECO:0000313" key="4">
    <source>
        <dbReference type="EMBL" id="KYQ92208.1"/>
    </source>
</evidence>
<evidence type="ECO:0000256" key="2">
    <source>
        <dbReference type="ARBA" id="ARBA00023186"/>
    </source>
</evidence>
<dbReference type="FunFam" id="1.10.287.370:FF:000002">
    <property type="entry name" value="Prefoldin subunit 2"/>
    <property type="match status" value="1"/>
</dbReference>